<evidence type="ECO:0000256" key="7">
    <source>
        <dbReference type="SAM" id="Phobius"/>
    </source>
</evidence>
<dbReference type="Gene3D" id="2.60.40.2380">
    <property type="match status" value="1"/>
</dbReference>
<dbReference type="InterPro" id="IPR050351">
    <property type="entry name" value="BphY/WalK/GraS-like"/>
</dbReference>
<keyword evidence="7" id="KW-0472">Membrane</keyword>
<evidence type="ECO:0000256" key="2">
    <source>
        <dbReference type="ARBA" id="ARBA00012438"/>
    </source>
</evidence>
<keyword evidence="11" id="KW-1185">Reference proteome</keyword>
<accession>A0A1W2E3C4</accession>
<dbReference type="GO" id="GO:0016036">
    <property type="term" value="P:cellular response to phosphate starvation"/>
    <property type="evidence" value="ECO:0007669"/>
    <property type="project" value="TreeGrafter"/>
</dbReference>
<dbReference type="PROSITE" id="PS50109">
    <property type="entry name" value="HIS_KIN"/>
    <property type="match status" value="1"/>
</dbReference>
<dbReference type="SUPFAM" id="SSF47384">
    <property type="entry name" value="Homodimeric domain of signal transducing histidine kinase"/>
    <property type="match status" value="1"/>
</dbReference>
<dbReference type="Pfam" id="PF07695">
    <property type="entry name" value="7TMR-DISM_7TM"/>
    <property type="match status" value="1"/>
</dbReference>
<dbReference type="GO" id="GO:0004721">
    <property type="term" value="F:phosphoprotein phosphatase activity"/>
    <property type="evidence" value="ECO:0007669"/>
    <property type="project" value="TreeGrafter"/>
</dbReference>
<dbReference type="EC" id="2.7.13.3" evidence="2"/>
<dbReference type="EMBL" id="FWXT01000004">
    <property type="protein sequence ID" value="SMD03902.1"/>
    <property type="molecule type" value="Genomic_DNA"/>
</dbReference>
<evidence type="ECO:0000256" key="3">
    <source>
        <dbReference type="ARBA" id="ARBA00022553"/>
    </source>
</evidence>
<dbReference type="Gene3D" id="3.30.565.10">
    <property type="entry name" value="Histidine kinase-like ATPase, C-terminal domain"/>
    <property type="match status" value="1"/>
</dbReference>
<dbReference type="AlphaFoldDB" id="A0A1W2E3C4"/>
<dbReference type="PANTHER" id="PTHR45453:SF1">
    <property type="entry name" value="PHOSPHATE REGULON SENSOR PROTEIN PHOR"/>
    <property type="match status" value="1"/>
</dbReference>
<dbReference type="GO" id="GO:0000155">
    <property type="term" value="F:phosphorelay sensor kinase activity"/>
    <property type="evidence" value="ECO:0007669"/>
    <property type="project" value="InterPro"/>
</dbReference>
<protein>
    <recommendedName>
        <fullName evidence="2">histidine kinase</fullName>
        <ecNumber evidence="2">2.7.13.3</ecNumber>
    </recommendedName>
</protein>
<feature type="transmembrane region" description="Helical" evidence="7">
    <location>
        <begin position="211"/>
        <end position="229"/>
    </location>
</feature>
<dbReference type="CDD" id="cd00082">
    <property type="entry name" value="HisKA"/>
    <property type="match status" value="1"/>
</dbReference>
<feature type="transmembrane region" description="Helical" evidence="7">
    <location>
        <begin position="335"/>
        <end position="356"/>
    </location>
</feature>
<keyword evidence="3" id="KW-0597">Phosphoprotein</keyword>
<feature type="transmembrane region" description="Helical" evidence="7">
    <location>
        <begin position="279"/>
        <end position="298"/>
    </location>
</feature>
<dbReference type="STRING" id="151894.SAMN04488524_4416"/>
<dbReference type="Proteomes" id="UP000192756">
    <property type="component" value="Unassembled WGS sequence"/>
</dbReference>
<evidence type="ECO:0000313" key="11">
    <source>
        <dbReference type="Proteomes" id="UP000192756"/>
    </source>
</evidence>
<feature type="transmembrane region" description="Helical" evidence="7">
    <location>
        <begin position="249"/>
        <end position="267"/>
    </location>
</feature>
<feature type="signal peptide" evidence="8">
    <location>
        <begin position="1"/>
        <end position="20"/>
    </location>
</feature>
<dbReference type="InterPro" id="IPR011622">
    <property type="entry name" value="7TMR_DISM_rcpt_extracell_dom2"/>
</dbReference>
<gene>
    <name evidence="10" type="ORF">SAMN04488524_4416</name>
</gene>
<dbReference type="Pfam" id="PF07696">
    <property type="entry name" value="7TMR-DISMED2"/>
    <property type="match status" value="1"/>
</dbReference>
<dbReference type="OrthoDB" id="9810447at2"/>
<dbReference type="InterPro" id="IPR005467">
    <property type="entry name" value="His_kinase_dom"/>
</dbReference>
<keyword evidence="5 10" id="KW-0418">Kinase</keyword>
<dbReference type="InterPro" id="IPR036097">
    <property type="entry name" value="HisK_dim/P_sf"/>
</dbReference>
<dbReference type="PANTHER" id="PTHR45453">
    <property type="entry name" value="PHOSPHATE REGULON SENSOR PROTEIN PHOR"/>
    <property type="match status" value="1"/>
</dbReference>
<name>A0A1W2E3C4_9SPHI</name>
<feature type="transmembrane region" description="Helical" evidence="7">
    <location>
        <begin position="186"/>
        <end position="204"/>
    </location>
</feature>
<evidence type="ECO:0000313" key="10">
    <source>
        <dbReference type="EMBL" id="SMD03902.1"/>
    </source>
</evidence>
<dbReference type="InterPro" id="IPR003661">
    <property type="entry name" value="HisK_dim/P_dom"/>
</dbReference>
<evidence type="ECO:0000259" key="9">
    <source>
        <dbReference type="PROSITE" id="PS50109"/>
    </source>
</evidence>
<keyword evidence="8" id="KW-0732">Signal</keyword>
<dbReference type="InterPro" id="IPR036890">
    <property type="entry name" value="HATPase_C_sf"/>
</dbReference>
<evidence type="ECO:0000256" key="1">
    <source>
        <dbReference type="ARBA" id="ARBA00000085"/>
    </source>
</evidence>
<proteinExistence type="predicted"/>
<dbReference type="SUPFAM" id="SSF55874">
    <property type="entry name" value="ATPase domain of HSP90 chaperone/DNA topoisomerase II/histidine kinase"/>
    <property type="match status" value="1"/>
</dbReference>
<keyword evidence="7" id="KW-0812">Transmembrane</keyword>
<keyword evidence="6" id="KW-0902">Two-component regulatory system</keyword>
<dbReference type="Pfam" id="PF02518">
    <property type="entry name" value="HATPase_c"/>
    <property type="match status" value="1"/>
</dbReference>
<feature type="chain" id="PRO_5012122370" description="histidine kinase" evidence="8">
    <location>
        <begin position="21"/>
        <end position="664"/>
    </location>
</feature>
<organism evidence="10 11">
    <name type="scientific">Pedobacter africanus</name>
    <dbReference type="NCBI Taxonomy" id="151894"/>
    <lineage>
        <taxon>Bacteria</taxon>
        <taxon>Pseudomonadati</taxon>
        <taxon>Bacteroidota</taxon>
        <taxon>Sphingobacteriia</taxon>
        <taxon>Sphingobacteriales</taxon>
        <taxon>Sphingobacteriaceae</taxon>
        <taxon>Pedobacter</taxon>
    </lineage>
</organism>
<feature type="transmembrane region" description="Helical" evidence="7">
    <location>
        <begin position="304"/>
        <end position="323"/>
    </location>
</feature>
<sequence>MRLLSLFILLLCLLSFNTKAQPILLDSSYTYGNIGKQVSYFEDKEAGITFDGVKVLEKRGKFQQSKSEVLNLGNTKSAFWVKITYKSAVAGRDYLVIDVPNIEHIDCYVETNTQLIHKSAGSIQPSVPGVITRNNYIIPLPEQGQNPGVSTIWLRVKTNNILLLPIKMATSENFVPGLSVKNSMQSIYIGILLTLFVFNIFLFFSIGDRTYLYYSIYVISLAVYVVGYLRGYSYLLGDQFRIMLNLYPHLFLSISIISGILFSSKFLNLHTLFPSFSKVCKALIGLSIVMLLTSAAGLKSISAILAQFLSISSAIILWTYGILAYRKGHAPAKYFILAWTFIAFTIILAVISMEGILPFRDFSFQLVPIGSTIELLLLAFALGDRYRTIIRNEQLVRDENLLLVQTQNQRLEKLVEDRTLKLSESIVQLEASNAVKNKLFSIIAHDLRSPFASLVSIFSLKDMDLLSLDELKMLLNENKKNIDTIHNTLNNLLYWAKSQMEGLKNQPTVFDLKLMAEDLVLVYSPLIQAKGIAVNLQAPQHPLVYADENQIQLVLRNLIDNAIKFTPPSHSIGISLTKNKTSIEVCVNNTTSNSNELNIESITNTSAFEATSGTGHEKGIGLGLHLCREYLKGNGSELKVNISGRSVSFCFQLPKPGVADTISL</sequence>
<keyword evidence="4" id="KW-0808">Transferase</keyword>
<evidence type="ECO:0000256" key="6">
    <source>
        <dbReference type="ARBA" id="ARBA00023012"/>
    </source>
</evidence>
<evidence type="ECO:0000256" key="5">
    <source>
        <dbReference type="ARBA" id="ARBA00022777"/>
    </source>
</evidence>
<reference evidence="11" key="1">
    <citation type="submission" date="2017-04" db="EMBL/GenBank/DDBJ databases">
        <authorList>
            <person name="Varghese N."/>
            <person name="Submissions S."/>
        </authorList>
    </citation>
    <scope>NUCLEOTIDE SEQUENCE [LARGE SCALE GENOMIC DNA]</scope>
    <source>
        <strain evidence="11">DSM 12126</strain>
    </source>
</reference>
<keyword evidence="7" id="KW-1133">Transmembrane helix</keyword>
<dbReference type="CDD" id="cd00075">
    <property type="entry name" value="HATPase"/>
    <property type="match status" value="1"/>
</dbReference>
<dbReference type="InterPro" id="IPR011623">
    <property type="entry name" value="7TMR_DISM_rcpt_extracell_dom1"/>
</dbReference>
<evidence type="ECO:0000256" key="8">
    <source>
        <dbReference type="SAM" id="SignalP"/>
    </source>
</evidence>
<feature type="domain" description="Histidine kinase" evidence="9">
    <location>
        <begin position="442"/>
        <end position="657"/>
    </location>
</feature>
<dbReference type="Gene3D" id="1.10.287.130">
    <property type="match status" value="1"/>
</dbReference>
<evidence type="ECO:0000256" key="4">
    <source>
        <dbReference type="ARBA" id="ARBA00022679"/>
    </source>
</evidence>
<dbReference type="InterPro" id="IPR003594">
    <property type="entry name" value="HATPase_dom"/>
</dbReference>
<dbReference type="GO" id="GO:0005886">
    <property type="term" value="C:plasma membrane"/>
    <property type="evidence" value="ECO:0007669"/>
    <property type="project" value="TreeGrafter"/>
</dbReference>
<dbReference type="SMART" id="SM00388">
    <property type="entry name" value="HisKA"/>
    <property type="match status" value="1"/>
</dbReference>
<dbReference type="SMART" id="SM00387">
    <property type="entry name" value="HATPase_c"/>
    <property type="match status" value="1"/>
</dbReference>
<comment type="catalytic activity">
    <reaction evidence="1">
        <text>ATP + protein L-histidine = ADP + protein N-phospho-L-histidine.</text>
        <dbReference type="EC" id="2.7.13.3"/>
    </reaction>
</comment>